<evidence type="ECO:0000256" key="5">
    <source>
        <dbReference type="ARBA" id="ARBA00023136"/>
    </source>
</evidence>
<evidence type="ECO:0000256" key="4">
    <source>
        <dbReference type="ARBA" id="ARBA00022989"/>
    </source>
</evidence>
<dbReference type="Pfam" id="PF02687">
    <property type="entry name" value="FtsX"/>
    <property type="match status" value="1"/>
</dbReference>
<keyword evidence="2" id="KW-1003">Cell membrane</keyword>
<dbReference type="EMBL" id="WWSC01000018">
    <property type="protein sequence ID" value="MZK42584.1"/>
    <property type="molecule type" value="Genomic_DNA"/>
</dbReference>
<feature type="domain" description="ABC3 transporter permease C-terminal" evidence="7">
    <location>
        <begin position="252"/>
        <end position="366"/>
    </location>
</feature>
<evidence type="ECO:0000313" key="11">
    <source>
        <dbReference type="Proteomes" id="UP000472916"/>
    </source>
</evidence>
<feature type="transmembrane region" description="Helical" evidence="6">
    <location>
        <begin position="252"/>
        <end position="271"/>
    </location>
</feature>
<feature type="transmembrane region" description="Helical" evidence="6">
    <location>
        <begin position="20"/>
        <end position="41"/>
    </location>
</feature>
<keyword evidence="4 6" id="KW-1133">Transmembrane helix</keyword>
<sequence length="374" mass="44006">MKYTIAKMFQILRHNRWVSILMIIEIALGMSVFTYSLNMFFSLSREKENQKNQERDLVLEISGGEGMNDIEKQAFTLKDYEKVDEITDGQTFLYVVLPQFYSYKNENYEFVMILVDYKKLDLKNGYTYWGNGLQDIMNCEMNPIPQLEKKQMPTKIAELNWKTETDEIKLKKCVVAPITYMEQYKEEISSAAIHVEWKKKYLKNEEKTIQKIETYLYNSHDQSFRYRIYSPEIELRNNTIKVMTSLQAINKVALLFMAVFLTGMIAIYQLRFEHREESYGISLAYGAQYKELYWEIFCEILLLNSIGTIIGIVIGYLVTYYVDFGIMISVVNVQGSWYTFLSAYGLCVVLSSFVSVITFRKLKKKKIIELLNVY</sequence>
<evidence type="ECO:0000256" key="3">
    <source>
        <dbReference type="ARBA" id="ARBA00022692"/>
    </source>
</evidence>
<comment type="subcellular location">
    <subcellularLocation>
        <location evidence="1">Cell membrane</location>
        <topology evidence="1">Multi-pass membrane protein</topology>
    </subcellularLocation>
</comment>
<keyword evidence="3 6" id="KW-0812">Transmembrane</keyword>
<gene>
    <name evidence="8" type="ORF">ERS852423_01882</name>
    <name evidence="9" type="ORF">GT528_13015</name>
</gene>
<evidence type="ECO:0000256" key="1">
    <source>
        <dbReference type="ARBA" id="ARBA00004651"/>
    </source>
</evidence>
<proteinExistence type="predicted"/>
<dbReference type="RefSeq" id="WP_055181727.1">
    <property type="nucleotide sequence ID" value="NZ_CABIWY010000008.1"/>
</dbReference>
<dbReference type="InterPro" id="IPR003838">
    <property type="entry name" value="ABC3_permease_C"/>
</dbReference>
<organism evidence="8 10">
    <name type="scientific">Dorea longicatena</name>
    <dbReference type="NCBI Taxonomy" id="88431"/>
    <lineage>
        <taxon>Bacteria</taxon>
        <taxon>Bacillati</taxon>
        <taxon>Bacillota</taxon>
        <taxon>Clostridia</taxon>
        <taxon>Lachnospirales</taxon>
        <taxon>Lachnospiraceae</taxon>
        <taxon>Dorea</taxon>
    </lineage>
</organism>
<protein>
    <submittedName>
        <fullName evidence="8 9">FtsX-like permease family</fullName>
    </submittedName>
</protein>
<dbReference type="GO" id="GO:0005886">
    <property type="term" value="C:plasma membrane"/>
    <property type="evidence" value="ECO:0007669"/>
    <property type="project" value="UniProtKB-SubCell"/>
</dbReference>
<dbReference type="Proteomes" id="UP000095439">
    <property type="component" value="Unassembled WGS sequence"/>
</dbReference>
<name>A0A174B488_9FIRM</name>
<dbReference type="EMBL" id="CYYY01000008">
    <property type="protein sequence ID" value="CUN95514.1"/>
    <property type="molecule type" value="Genomic_DNA"/>
</dbReference>
<accession>A0A174B488</accession>
<keyword evidence="5 6" id="KW-0472">Membrane</keyword>
<feature type="transmembrane region" description="Helical" evidence="6">
    <location>
        <begin position="292"/>
        <end position="317"/>
    </location>
</feature>
<evidence type="ECO:0000256" key="2">
    <source>
        <dbReference type="ARBA" id="ARBA00022475"/>
    </source>
</evidence>
<evidence type="ECO:0000313" key="8">
    <source>
        <dbReference type="EMBL" id="CUN95514.1"/>
    </source>
</evidence>
<dbReference type="AlphaFoldDB" id="A0A174B488"/>
<evidence type="ECO:0000313" key="9">
    <source>
        <dbReference type="EMBL" id="MZK42584.1"/>
    </source>
</evidence>
<reference evidence="9 11" key="2">
    <citation type="journal article" date="2019" name="Nat. Med.">
        <title>A library of human gut bacterial isolates paired with longitudinal multiomics data enables mechanistic microbiome research.</title>
        <authorList>
            <person name="Poyet M."/>
            <person name="Groussin M."/>
            <person name="Gibbons S.M."/>
            <person name="Avila-Pacheco J."/>
            <person name="Jiang X."/>
            <person name="Kearney S.M."/>
            <person name="Perrotta A.R."/>
            <person name="Berdy B."/>
            <person name="Zhao S."/>
            <person name="Lieberman T.D."/>
            <person name="Swanson P.K."/>
            <person name="Smith M."/>
            <person name="Roesemann S."/>
            <person name="Alexander J.E."/>
            <person name="Rich S.A."/>
            <person name="Livny J."/>
            <person name="Vlamakis H."/>
            <person name="Clish C."/>
            <person name="Bullock K."/>
            <person name="Deik A."/>
            <person name="Scott J."/>
            <person name="Pierce K.A."/>
            <person name="Xavier R.J."/>
            <person name="Alm E.J."/>
        </authorList>
    </citation>
    <scope>NUCLEOTIDE SEQUENCE [LARGE SCALE GENOMIC DNA]</scope>
    <source>
        <strain evidence="9 11">BIOML-A6</strain>
    </source>
</reference>
<evidence type="ECO:0000259" key="7">
    <source>
        <dbReference type="Pfam" id="PF02687"/>
    </source>
</evidence>
<dbReference type="Proteomes" id="UP000472916">
    <property type="component" value="Unassembled WGS sequence"/>
</dbReference>
<feature type="transmembrane region" description="Helical" evidence="6">
    <location>
        <begin position="337"/>
        <end position="359"/>
    </location>
</feature>
<evidence type="ECO:0000313" key="10">
    <source>
        <dbReference type="Proteomes" id="UP000095439"/>
    </source>
</evidence>
<reference evidence="8 10" key="1">
    <citation type="submission" date="2015-09" db="EMBL/GenBank/DDBJ databases">
        <authorList>
            <consortium name="Pathogen Informatics"/>
        </authorList>
    </citation>
    <scope>NUCLEOTIDE SEQUENCE [LARGE SCALE GENOMIC DNA]</scope>
    <source>
        <strain evidence="8 10">2789STDY5608866</strain>
    </source>
</reference>
<evidence type="ECO:0000256" key="6">
    <source>
        <dbReference type="SAM" id="Phobius"/>
    </source>
</evidence>